<comment type="caution">
    <text evidence="1">The sequence shown here is derived from an EMBL/GenBank/DDBJ whole genome shotgun (WGS) entry which is preliminary data.</text>
</comment>
<dbReference type="EMBL" id="BARS01050034">
    <property type="protein sequence ID" value="GAG44576.1"/>
    <property type="molecule type" value="Genomic_DNA"/>
</dbReference>
<gene>
    <name evidence="1" type="ORF">S01H1_74765</name>
</gene>
<organism evidence="1">
    <name type="scientific">marine sediment metagenome</name>
    <dbReference type="NCBI Taxonomy" id="412755"/>
    <lineage>
        <taxon>unclassified sequences</taxon>
        <taxon>metagenomes</taxon>
        <taxon>ecological metagenomes</taxon>
    </lineage>
</organism>
<dbReference type="AlphaFoldDB" id="X0Z7Q2"/>
<proteinExistence type="predicted"/>
<sequence>MFSIENIKGELTNEQLEEIIKESLKDFSSVKKVLLIHPDYTKT</sequence>
<feature type="non-terminal residue" evidence="1">
    <location>
        <position position="43"/>
    </location>
</feature>
<protein>
    <submittedName>
        <fullName evidence="1">Uncharacterized protein</fullName>
    </submittedName>
</protein>
<evidence type="ECO:0000313" key="1">
    <source>
        <dbReference type="EMBL" id="GAG44576.1"/>
    </source>
</evidence>
<name>X0Z7Q2_9ZZZZ</name>
<accession>X0Z7Q2</accession>
<reference evidence="1" key="1">
    <citation type="journal article" date="2014" name="Front. Microbiol.">
        <title>High frequency of phylogenetically diverse reductive dehalogenase-homologous genes in deep subseafloor sedimentary metagenomes.</title>
        <authorList>
            <person name="Kawai M."/>
            <person name="Futagami T."/>
            <person name="Toyoda A."/>
            <person name="Takaki Y."/>
            <person name="Nishi S."/>
            <person name="Hori S."/>
            <person name="Arai W."/>
            <person name="Tsubouchi T."/>
            <person name="Morono Y."/>
            <person name="Uchiyama I."/>
            <person name="Ito T."/>
            <person name="Fujiyama A."/>
            <person name="Inagaki F."/>
            <person name="Takami H."/>
        </authorList>
    </citation>
    <scope>NUCLEOTIDE SEQUENCE</scope>
    <source>
        <strain evidence="1">Expedition CK06-06</strain>
    </source>
</reference>